<dbReference type="GO" id="GO:0070967">
    <property type="term" value="F:coenzyme F420 binding"/>
    <property type="evidence" value="ECO:0007669"/>
    <property type="project" value="TreeGrafter"/>
</dbReference>
<comment type="similarity">
    <text evidence="1">Belongs to the F420H(2)-dependent quinone reductase family.</text>
</comment>
<comment type="catalytic activity">
    <reaction evidence="2">
        <text>oxidized coenzyme F420-(gamma-L-Glu)(n) + a quinol + H(+) = reduced coenzyme F420-(gamma-L-Glu)(n) + a quinone</text>
        <dbReference type="Rhea" id="RHEA:39663"/>
        <dbReference type="Rhea" id="RHEA-COMP:12939"/>
        <dbReference type="Rhea" id="RHEA-COMP:14378"/>
        <dbReference type="ChEBI" id="CHEBI:15378"/>
        <dbReference type="ChEBI" id="CHEBI:24646"/>
        <dbReference type="ChEBI" id="CHEBI:132124"/>
        <dbReference type="ChEBI" id="CHEBI:133980"/>
        <dbReference type="ChEBI" id="CHEBI:139511"/>
    </reaction>
</comment>
<evidence type="ECO:0000256" key="1">
    <source>
        <dbReference type="ARBA" id="ARBA00008710"/>
    </source>
</evidence>
<dbReference type="GO" id="GO:0052755">
    <property type="term" value="F:coenzyme F420H2:quinone oxidoreductase activity"/>
    <property type="evidence" value="ECO:0007669"/>
    <property type="project" value="RHEA"/>
</dbReference>
<dbReference type="Proteomes" id="UP000235464">
    <property type="component" value="Chromosome I"/>
</dbReference>
<dbReference type="NCBIfam" id="TIGR00026">
    <property type="entry name" value="hi_GC_TIGR00026"/>
    <property type="match status" value="1"/>
</dbReference>
<dbReference type="EMBL" id="LT963352">
    <property type="protein sequence ID" value="SOR84024.1"/>
    <property type="molecule type" value="Genomic_DNA"/>
</dbReference>
<proteinExistence type="inferred from homology"/>
<keyword evidence="4" id="KW-1185">Reference proteome</keyword>
<dbReference type="GO" id="GO:0005886">
    <property type="term" value="C:plasma membrane"/>
    <property type="evidence" value="ECO:0007669"/>
    <property type="project" value="TreeGrafter"/>
</dbReference>
<keyword evidence="3" id="KW-0560">Oxidoreductase</keyword>
<dbReference type="PANTHER" id="PTHR39428:SF3">
    <property type="entry name" value="DEAZAFLAVIN-DEPENDENT NITROREDUCTASE"/>
    <property type="match status" value="1"/>
</dbReference>
<dbReference type="EC" id="1.-.-.-" evidence="3"/>
<dbReference type="PANTHER" id="PTHR39428">
    <property type="entry name" value="F420H(2)-DEPENDENT QUINONE REDUCTASE RV1261C"/>
    <property type="match status" value="1"/>
</dbReference>
<reference evidence="4" key="1">
    <citation type="submission" date="2017-11" db="EMBL/GenBank/DDBJ databases">
        <authorList>
            <person name="Wibberg D."/>
        </authorList>
    </citation>
    <scope>NUCLEOTIDE SEQUENCE [LARGE SCALE GENOMIC DNA]</scope>
</reference>
<dbReference type="AlphaFoldDB" id="A0A2N9BKZ2"/>
<name>A0A2N9BKZ2_STRCX</name>
<protein>
    <submittedName>
        <fullName evidence="3">Putative nitroreductase/MT1609</fullName>
        <ecNumber evidence="3">1.-.-.-</ecNumber>
    </submittedName>
</protein>
<dbReference type="InterPro" id="IPR004378">
    <property type="entry name" value="F420H2_quin_Rdtase"/>
</dbReference>
<evidence type="ECO:0000313" key="4">
    <source>
        <dbReference type="Proteomes" id="UP000235464"/>
    </source>
</evidence>
<evidence type="ECO:0000313" key="3">
    <source>
        <dbReference type="EMBL" id="SOR84024.1"/>
    </source>
</evidence>
<dbReference type="InterPro" id="IPR012349">
    <property type="entry name" value="Split_barrel_FMN-bd"/>
</dbReference>
<gene>
    <name evidence="3" type="ORF">SCNRRL3882_7469</name>
</gene>
<organism evidence="3 4">
    <name type="scientific">Streptomyces chartreusis NRRL 3882</name>
    <dbReference type="NCBI Taxonomy" id="1079985"/>
    <lineage>
        <taxon>Bacteria</taxon>
        <taxon>Bacillati</taxon>
        <taxon>Actinomycetota</taxon>
        <taxon>Actinomycetes</taxon>
        <taxon>Kitasatosporales</taxon>
        <taxon>Streptomycetaceae</taxon>
        <taxon>Streptomyces</taxon>
    </lineage>
</organism>
<accession>A0A2N9BKZ2</accession>
<dbReference type="Gene3D" id="2.30.110.10">
    <property type="entry name" value="Electron Transport, Fmn-binding Protein, Chain A"/>
    <property type="match status" value="1"/>
</dbReference>
<evidence type="ECO:0000256" key="2">
    <source>
        <dbReference type="ARBA" id="ARBA00049106"/>
    </source>
</evidence>
<dbReference type="RefSeq" id="WP_010040577.1">
    <property type="nucleotide sequence ID" value="NZ_LT962942.1"/>
</dbReference>
<sequence>MPLQGEYEPSPTQWVRNQVELYESSGGTQGTTLQGSKMPVVVLTSRGARSGKLRKTPVMRVEHEGRYAAVASLGGSPKHPVWYFNIKADPHVELQDGPVKQDMIAREVTGQEKAEWWERAVAAYPAYADYQKKTDREIPVFVLEPADGG</sequence>
<dbReference type="OrthoDB" id="8225825at2"/>
<dbReference type="Pfam" id="PF04075">
    <property type="entry name" value="F420H2_quin_red"/>
    <property type="match status" value="1"/>
</dbReference>